<dbReference type="Pfam" id="PF20153">
    <property type="entry name" value="DUF6535"/>
    <property type="match status" value="1"/>
</dbReference>
<keyword evidence="4" id="KW-1133">Transmembrane helix</keyword>
<evidence type="ECO:0000256" key="2">
    <source>
        <dbReference type="ARBA" id="ARBA00022801"/>
    </source>
</evidence>
<gene>
    <name evidence="8" type="ORF">AAE3_LOCUS12105</name>
</gene>
<feature type="compositionally biased region" description="Acidic residues" evidence="3">
    <location>
        <begin position="1487"/>
        <end position="1500"/>
    </location>
</feature>
<evidence type="ECO:0000256" key="3">
    <source>
        <dbReference type="SAM" id="MobiDB-lite"/>
    </source>
</evidence>
<evidence type="ECO:0000256" key="5">
    <source>
        <dbReference type="SAM" id="SignalP"/>
    </source>
</evidence>
<evidence type="ECO:0000259" key="7">
    <source>
        <dbReference type="Pfam" id="PF20153"/>
    </source>
</evidence>
<evidence type="ECO:0000313" key="9">
    <source>
        <dbReference type="Proteomes" id="UP000467700"/>
    </source>
</evidence>
<dbReference type="PANTHER" id="PTHR43248:SF25">
    <property type="entry name" value="AB HYDROLASE-1 DOMAIN-CONTAINING PROTEIN-RELATED"/>
    <property type="match status" value="1"/>
</dbReference>
<evidence type="ECO:0000256" key="4">
    <source>
        <dbReference type="SAM" id="Phobius"/>
    </source>
</evidence>
<dbReference type="InterPro" id="IPR045338">
    <property type="entry name" value="DUF6535"/>
</dbReference>
<feature type="region of interest" description="Disordered" evidence="3">
    <location>
        <begin position="1366"/>
        <end position="1395"/>
    </location>
</feature>
<organism evidence="8 9">
    <name type="scientific">Cyclocybe aegerita</name>
    <name type="common">Black poplar mushroom</name>
    <name type="synonym">Agrocybe aegerita</name>
    <dbReference type="NCBI Taxonomy" id="1973307"/>
    <lineage>
        <taxon>Eukaryota</taxon>
        <taxon>Fungi</taxon>
        <taxon>Dikarya</taxon>
        <taxon>Basidiomycota</taxon>
        <taxon>Agaricomycotina</taxon>
        <taxon>Agaricomycetes</taxon>
        <taxon>Agaricomycetidae</taxon>
        <taxon>Agaricales</taxon>
        <taxon>Agaricineae</taxon>
        <taxon>Bolbitiaceae</taxon>
        <taxon>Cyclocybe</taxon>
    </lineage>
</organism>
<proteinExistence type="inferred from homology"/>
<feature type="region of interest" description="Disordered" evidence="3">
    <location>
        <begin position="551"/>
        <end position="615"/>
    </location>
</feature>
<feature type="domain" description="DUF6535" evidence="7">
    <location>
        <begin position="620"/>
        <end position="794"/>
    </location>
</feature>
<feature type="region of interest" description="Disordered" evidence="3">
    <location>
        <begin position="1482"/>
        <end position="1554"/>
    </location>
</feature>
<feature type="compositionally biased region" description="Polar residues" evidence="3">
    <location>
        <begin position="1535"/>
        <end position="1547"/>
    </location>
</feature>
<evidence type="ECO:0000256" key="1">
    <source>
        <dbReference type="ARBA" id="ARBA00010088"/>
    </source>
</evidence>
<feature type="compositionally biased region" description="Basic and acidic residues" evidence="3">
    <location>
        <begin position="583"/>
        <end position="615"/>
    </location>
</feature>
<feature type="transmembrane region" description="Helical" evidence="4">
    <location>
        <begin position="769"/>
        <end position="794"/>
    </location>
</feature>
<keyword evidence="4" id="KW-0472">Membrane</keyword>
<dbReference type="SUPFAM" id="SSF53474">
    <property type="entry name" value="alpha/beta-Hydrolases"/>
    <property type="match status" value="1"/>
</dbReference>
<dbReference type="Pfam" id="PF08386">
    <property type="entry name" value="Abhydrolase_4"/>
    <property type="match status" value="1"/>
</dbReference>
<dbReference type="PANTHER" id="PTHR43248">
    <property type="entry name" value="2-SUCCINYL-6-HYDROXY-2,4-CYCLOHEXADIENE-1-CARBOXYLATE SYNTHASE"/>
    <property type="match status" value="1"/>
</dbReference>
<feature type="transmembrane region" description="Helical" evidence="4">
    <location>
        <begin position="714"/>
        <end position="737"/>
    </location>
</feature>
<name>A0A8S0WHV7_CYCAE</name>
<dbReference type="Gene3D" id="3.40.50.1820">
    <property type="entry name" value="alpha/beta hydrolase"/>
    <property type="match status" value="1"/>
</dbReference>
<comment type="caution">
    <text evidence="8">The sequence shown here is derived from an EMBL/GenBank/DDBJ whole genome shotgun (WGS) entry which is preliminary data.</text>
</comment>
<evidence type="ECO:0008006" key="10">
    <source>
        <dbReference type="Google" id="ProtNLM"/>
    </source>
</evidence>
<dbReference type="InterPro" id="IPR013595">
    <property type="entry name" value="Pept_S33_TAP-like_C"/>
</dbReference>
<feature type="chain" id="PRO_5035893082" description="AB hydrolase-1 domain-containing protein" evidence="5">
    <location>
        <begin position="30"/>
        <end position="1554"/>
    </location>
</feature>
<evidence type="ECO:0000259" key="6">
    <source>
        <dbReference type="Pfam" id="PF08386"/>
    </source>
</evidence>
<keyword evidence="9" id="KW-1185">Reference proteome</keyword>
<keyword evidence="5" id="KW-0732">Signal</keyword>
<keyword evidence="2" id="KW-0378">Hydrolase</keyword>
<feature type="transmembrane region" description="Helical" evidence="4">
    <location>
        <begin position="864"/>
        <end position="885"/>
    </location>
</feature>
<comment type="similarity">
    <text evidence="1">Belongs to the peptidase S33 family.</text>
</comment>
<dbReference type="EMBL" id="CACVBS010000081">
    <property type="protein sequence ID" value="CAA7269870.1"/>
    <property type="molecule type" value="Genomic_DNA"/>
</dbReference>
<accession>A0A8S0WHV7</accession>
<dbReference type="InterPro" id="IPR051601">
    <property type="entry name" value="Serine_prot/Carboxylest_S33"/>
</dbReference>
<dbReference type="Proteomes" id="UP000467700">
    <property type="component" value="Unassembled WGS sequence"/>
</dbReference>
<sequence>MKNFGNLVRSALTAVALAQLANLIPYARGQGQIDFDTGTLANLTWVGCYSEATQCTRLSVPLNYSDPSIGTAAIALIRIPSPLGLTGDDSYRGPVLFNPGGPGGSGVEAVLSLGDAIASVLGPEFDFVGFDPRGVNHSTPQISFFNSEPERAAFDFSATALNMDANSFDGLPERWARMQVLGRLAKDRDTGILNHLTTHNVARDMLSIVHAHGEEKLMYWGISYGCILGSTFAAMFPDKVERLIIDGVPDVEGYYDMDFSNSVLDADKALQTFFDGCAAAGPDLCAFHSPTSSAIKNRLSALSTSLLEQSVPAYSPSLPAYGVLNYVTLQRALFSALYAPYELFSLLAQGLKALEEGDGSLVYQLAQPLATEETVAIGCTDADLVEDGPEEMKAYAERTSGISSFSNLMASYRLVCTGWKIHPNNFRGPISGNTGFPMLVIGNTADQITPLAMAKKVATGFPGSVVLTQDSPGHTSFGAPSECTLGHVQRYFQNGTLPEEGVVCNVTTPLFPPPSNATTPARSCEYYLNSTGGNWKTMSIHEGDAPISIQEEQREESLGSEADRGAGNLPTSANAGEAQAPRTMEDEQEGSRDSQEEPEIREQGIPDGDDPLKKDVTDHWSAILKPLQENDAAQCAIWKGEVDNILIFASLFSAVVTAFVVESYKDLKPDPNEATVVLLTRIVARLDNALNGSTSPLPTDEAIPFSPSSITVNVFWVLSLVVSLTTVLIGIVATQWLREHQQYPAHFSVEEKFGLLNVRREMSEKWRMGMFFASLPVLLELALVLFFLGLIQFFNALGVNKVTIPTTLAISLALLFLLVTTAIPTLQIFTVRSRRTQFNSNVPTPCPYKSPQARLFRLFVSSRLGNVVAYYTFVPAYSLLVRSMVGAQSLQISYCFSQYISRPFSRYWSVLVELFPTKALQGLWSKVQRGVSGLVNSRHASQRSPAPSIQYFTVNSYYNLFDARSWTELDMEWVSLRRLYYSQEILPNTRFLSPGCFDRDMIYGPPYEHLHGIQHFCGQYQQYLDLLYSADQCFLDRILIPNPGKSSFYKEEYYEALICVLRKPGTLIISDIIPGQFYEKSNLICDDLHLLFLMRFLDISFMKKELTRQVLDAFFNAIIAGQVDNPLPLNKYFPYPYTMTLCEQLCEELRSANPDISQGRIDWTLHHIFADQLEVVMGQYLRLRLHSTTSNVRERIDRAAQALNATLRNRIHSEDPEVDHNVQAHAYLTAWVIIRVYPDCLGDRPPEGVIKLAKTVYKMSHDMRANPTIPLYRYILKVAGQIWDVTEERALGRIGEFGFWWDEWRRLYSPDTVEQGSVLVPEHLTSARFSEHWDRAIILLKRNKDWSHHEKNDEIQGARAGAEKDIFRPSPRLVSTPNVDTPNVDPELQKKDEFSNPREEWLEYILPPPIPIPVPLLPPLLLQSHCLPISHLTLHSSTPARHLLHLTVPFLVHRLSLEIKPDNDTSRFRAGIQARVYDSYKGLSQEQDAEESNDEDEDEDNVGRDEEKIVKKPEAKGDIRLPVDEHEHNPPSKFHVSTLQQILSATRSPPAKLS</sequence>
<dbReference type="InterPro" id="IPR029058">
    <property type="entry name" value="AB_hydrolase_fold"/>
</dbReference>
<feature type="domain" description="Peptidase S33 tripeptidyl aminopeptidase-like C-terminal" evidence="6">
    <location>
        <begin position="405"/>
        <end position="504"/>
    </location>
</feature>
<protein>
    <recommendedName>
        <fullName evidence="10">AB hydrolase-1 domain-containing protein</fullName>
    </recommendedName>
</protein>
<feature type="compositionally biased region" description="Basic and acidic residues" evidence="3">
    <location>
        <begin position="551"/>
        <end position="564"/>
    </location>
</feature>
<feature type="transmembrane region" description="Helical" evidence="4">
    <location>
        <begin position="806"/>
        <end position="829"/>
    </location>
</feature>
<feature type="compositionally biased region" description="Basic and acidic residues" evidence="3">
    <location>
        <begin position="1501"/>
        <end position="1530"/>
    </location>
</feature>
<evidence type="ECO:0000313" key="8">
    <source>
        <dbReference type="EMBL" id="CAA7269870.1"/>
    </source>
</evidence>
<keyword evidence="4" id="KW-0812">Transmembrane</keyword>
<reference evidence="8 9" key="1">
    <citation type="submission" date="2020-01" db="EMBL/GenBank/DDBJ databases">
        <authorList>
            <person name="Gupta K D."/>
        </authorList>
    </citation>
    <scope>NUCLEOTIDE SEQUENCE [LARGE SCALE GENOMIC DNA]</scope>
</reference>
<dbReference type="GO" id="GO:0016787">
    <property type="term" value="F:hydrolase activity"/>
    <property type="evidence" value="ECO:0007669"/>
    <property type="project" value="UniProtKB-KW"/>
</dbReference>
<dbReference type="OrthoDB" id="425534at2759"/>
<feature type="signal peptide" evidence="5">
    <location>
        <begin position="1"/>
        <end position="29"/>
    </location>
</feature>